<dbReference type="Proteomes" id="UP000242188">
    <property type="component" value="Unassembled WGS sequence"/>
</dbReference>
<dbReference type="SUPFAM" id="SSF49785">
    <property type="entry name" value="Galactose-binding domain-like"/>
    <property type="match status" value="1"/>
</dbReference>
<dbReference type="InterPro" id="IPR016187">
    <property type="entry name" value="CTDL_fold"/>
</dbReference>
<name>A0A210PRK3_MIZYE</name>
<dbReference type="FunFam" id="2.60.120.260:FF:000016">
    <property type="entry name" value="Contactin-associated protein-like 4 isoform 1"/>
    <property type="match status" value="1"/>
</dbReference>
<feature type="compositionally biased region" description="Basic and acidic residues" evidence="1">
    <location>
        <begin position="79"/>
        <end position="95"/>
    </location>
</feature>
<dbReference type="PANTHER" id="PTHR24543">
    <property type="entry name" value="MULTICOPPER OXIDASE-RELATED"/>
    <property type="match status" value="1"/>
</dbReference>
<dbReference type="EMBL" id="NEDP02005543">
    <property type="protein sequence ID" value="OWF39111.1"/>
    <property type="molecule type" value="Genomic_DNA"/>
</dbReference>
<dbReference type="Pfam" id="PF00754">
    <property type="entry name" value="F5_F8_type_C"/>
    <property type="match status" value="1"/>
</dbReference>
<gene>
    <name evidence="4" type="ORF">KP79_PYT22758</name>
</gene>
<dbReference type="InterPro" id="IPR000421">
    <property type="entry name" value="FA58C"/>
</dbReference>
<feature type="region of interest" description="Disordered" evidence="1">
    <location>
        <begin position="76"/>
        <end position="95"/>
    </location>
</feature>
<protein>
    <submittedName>
        <fullName evidence="4">Hemocytin</fullName>
    </submittedName>
</protein>
<dbReference type="AlphaFoldDB" id="A0A210PRK3"/>
<evidence type="ECO:0000313" key="4">
    <source>
        <dbReference type="EMBL" id="OWF39111.1"/>
    </source>
</evidence>
<keyword evidence="5" id="KW-1185">Reference proteome</keyword>
<evidence type="ECO:0000313" key="5">
    <source>
        <dbReference type="Proteomes" id="UP000242188"/>
    </source>
</evidence>
<dbReference type="CDD" id="cd00057">
    <property type="entry name" value="FA58C"/>
    <property type="match status" value="1"/>
</dbReference>
<dbReference type="SUPFAM" id="SSF56436">
    <property type="entry name" value="C-type lectin-like"/>
    <property type="match status" value="1"/>
</dbReference>
<dbReference type="Gene3D" id="2.60.120.260">
    <property type="entry name" value="Galactose-binding domain-like"/>
    <property type="match status" value="1"/>
</dbReference>
<proteinExistence type="predicted"/>
<dbReference type="InterPro" id="IPR008979">
    <property type="entry name" value="Galactose-bd-like_sf"/>
</dbReference>
<dbReference type="SMART" id="SM00231">
    <property type="entry name" value="FA58C"/>
    <property type="match status" value="1"/>
</dbReference>
<dbReference type="Gene3D" id="3.10.100.10">
    <property type="entry name" value="Mannose-Binding Protein A, subunit A"/>
    <property type="match status" value="1"/>
</dbReference>
<dbReference type="CDD" id="cd00037">
    <property type="entry name" value="CLECT"/>
    <property type="match status" value="1"/>
</dbReference>
<dbReference type="InterPro" id="IPR016186">
    <property type="entry name" value="C-type_lectin-like/link_sf"/>
</dbReference>
<dbReference type="SMART" id="SM00034">
    <property type="entry name" value="CLECT"/>
    <property type="match status" value="1"/>
</dbReference>
<accession>A0A210PRK3</accession>
<evidence type="ECO:0000256" key="1">
    <source>
        <dbReference type="SAM" id="MobiDB-lite"/>
    </source>
</evidence>
<dbReference type="Pfam" id="PF00059">
    <property type="entry name" value="Lectin_C"/>
    <property type="match status" value="1"/>
</dbReference>
<reference evidence="4 5" key="1">
    <citation type="journal article" date="2017" name="Nat. Ecol. Evol.">
        <title>Scallop genome provides insights into evolution of bilaterian karyotype and development.</title>
        <authorList>
            <person name="Wang S."/>
            <person name="Zhang J."/>
            <person name="Jiao W."/>
            <person name="Li J."/>
            <person name="Xun X."/>
            <person name="Sun Y."/>
            <person name="Guo X."/>
            <person name="Huan P."/>
            <person name="Dong B."/>
            <person name="Zhang L."/>
            <person name="Hu X."/>
            <person name="Sun X."/>
            <person name="Wang J."/>
            <person name="Zhao C."/>
            <person name="Wang Y."/>
            <person name="Wang D."/>
            <person name="Huang X."/>
            <person name="Wang R."/>
            <person name="Lv J."/>
            <person name="Li Y."/>
            <person name="Zhang Z."/>
            <person name="Liu B."/>
            <person name="Lu W."/>
            <person name="Hui Y."/>
            <person name="Liang J."/>
            <person name="Zhou Z."/>
            <person name="Hou R."/>
            <person name="Li X."/>
            <person name="Liu Y."/>
            <person name="Li H."/>
            <person name="Ning X."/>
            <person name="Lin Y."/>
            <person name="Zhao L."/>
            <person name="Xing Q."/>
            <person name="Dou J."/>
            <person name="Li Y."/>
            <person name="Mao J."/>
            <person name="Guo H."/>
            <person name="Dou H."/>
            <person name="Li T."/>
            <person name="Mu C."/>
            <person name="Jiang W."/>
            <person name="Fu Q."/>
            <person name="Fu X."/>
            <person name="Miao Y."/>
            <person name="Liu J."/>
            <person name="Yu Q."/>
            <person name="Li R."/>
            <person name="Liao H."/>
            <person name="Li X."/>
            <person name="Kong Y."/>
            <person name="Jiang Z."/>
            <person name="Chourrout D."/>
            <person name="Li R."/>
            <person name="Bao Z."/>
        </authorList>
    </citation>
    <scope>NUCLEOTIDE SEQUENCE [LARGE SCALE GENOMIC DNA]</scope>
    <source>
        <strain evidence="4 5">PY_sf001</strain>
    </source>
</reference>
<dbReference type="PROSITE" id="PS50041">
    <property type="entry name" value="C_TYPE_LECTIN_2"/>
    <property type="match status" value="1"/>
</dbReference>
<dbReference type="PROSITE" id="PS50022">
    <property type="entry name" value="FA58C_3"/>
    <property type="match status" value="1"/>
</dbReference>
<sequence>MEQRILNQIRPLLTELCNDDRRYSRHLSELTDEIKALTKRVERLEDRAILNVTVCSDYLVSGLYGVKDSALSASTTWTREGHPDHGEENSRLYNERNDTKRTTGAWSSEYADNQQYIQVKFPRETEVETILLQGRKCICNQWVETYHLSYSMDDTTWTTVMSDNQEPRLFTGNNDQTTIVKASVVPSITAVYLRIIPRSWNNHISLRFDVSGCYTVRETRKHIHKALGFKPVLNDDTLYKVNERDHNQLDAARLCTQQYSQLIKIDSLSLMASLKAVVEGNDILRNAHNQMYVSGRYVLNEWQYSDGFGVIDSALWSPGNPDPIQGHCVMLTTTGLASVNCSQALFSVCGHI</sequence>
<dbReference type="OrthoDB" id="10028859at2759"/>
<feature type="domain" description="C-type lectin" evidence="3">
    <location>
        <begin position="234"/>
        <end position="350"/>
    </location>
</feature>
<feature type="domain" description="F5/8 type C" evidence="2">
    <location>
        <begin position="55"/>
        <end position="213"/>
    </location>
</feature>
<dbReference type="InterPro" id="IPR001304">
    <property type="entry name" value="C-type_lectin-like"/>
</dbReference>
<evidence type="ECO:0000259" key="3">
    <source>
        <dbReference type="PROSITE" id="PS50041"/>
    </source>
</evidence>
<comment type="caution">
    <text evidence="4">The sequence shown here is derived from an EMBL/GenBank/DDBJ whole genome shotgun (WGS) entry which is preliminary data.</text>
</comment>
<organism evidence="4 5">
    <name type="scientific">Mizuhopecten yessoensis</name>
    <name type="common">Japanese scallop</name>
    <name type="synonym">Patinopecten yessoensis</name>
    <dbReference type="NCBI Taxonomy" id="6573"/>
    <lineage>
        <taxon>Eukaryota</taxon>
        <taxon>Metazoa</taxon>
        <taxon>Spiralia</taxon>
        <taxon>Lophotrochozoa</taxon>
        <taxon>Mollusca</taxon>
        <taxon>Bivalvia</taxon>
        <taxon>Autobranchia</taxon>
        <taxon>Pteriomorphia</taxon>
        <taxon>Pectinida</taxon>
        <taxon>Pectinoidea</taxon>
        <taxon>Pectinidae</taxon>
        <taxon>Mizuhopecten</taxon>
    </lineage>
</organism>
<evidence type="ECO:0000259" key="2">
    <source>
        <dbReference type="PROSITE" id="PS50022"/>
    </source>
</evidence>